<dbReference type="GO" id="GO:0000981">
    <property type="term" value="F:DNA-binding transcription factor activity, RNA polymerase II-specific"/>
    <property type="evidence" value="ECO:0007669"/>
    <property type="project" value="TreeGrafter"/>
</dbReference>
<protein>
    <submittedName>
        <fullName evidence="9">Iroquois homeobox 7</fullName>
    </submittedName>
</protein>
<feature type="region of interest" description="Disordered" evidence="7">
    <location>
        <begin position="80"/>
        <end position="151"/>
    </location>
</feature>
<dbReference type="InterPro" id="IPR008422">
    <property type="entry name" value="KN_HD"/>
</dbReference>
<evidence type="ECO:0000256" key="3">
    <source>
        <dbReference type="ARBA" id="ARBA00023125"/>
    </source>
</evidence>
<dbReference type="Pfam" id="PF05920">
    <property type="entry name" value="Homeobox_KN"/>
    <property type="match status" value="1"/>
</dbReference>
<keyword evidence="4 6" id="KW-0371">Homeobox</keyword>
<dbReference type="InterPro" id="IPR001356">
    <property type="entry name" value="HD"/>
</dbReference>
<feature type="region of interest" description="Disordered" evidence="7">
    <location>
        <begin position="186"/>
        <end position="216"/>
    </location>
</feature>
<dbReference type="InterPro" id="IPR009057">
    <property type="entry name" value="Homeodomain-like_sf"/>
</dbReference>
<dbReference type="AlphaFoldDB" id="A0AAW1BTA4"/>
<feature type="region of interest" description="Disordered" evidence="7">
    <location>
        <begin position="273"/>
        <end position="292"/>
    </location>
</feature>
<dbReference type="Gene3D" id="1.10.10.60">
    <property type="entry name" value="Homeodomain-like"/>
    <property type="match status" value="1"/>
</dbReference>
<evidence type="ECO:0000256" key="7">
    <source>
        <dbReference type="SAM" id="MobiDB-lite"/>
    </source>
</evidence>
<dbReference type="GO" id="GO:0005634">
    <property type="term" value="C:nucleus"/>
    <property type="evidence" value="ECO:0007669"/>
    <property type="project" value="UniProtKB-SubCell"/>
</dbReference>
<proteinExistence type="inferred from homology"/>
<name>A0AAW1BTA4_CROAD</name>
<keyword evidence="10" id="KW-1185">Reference proteome</keyword>
<dbReference type="CDD" id="cd00086">
    <property type="entry name" value="homeodomain"/>
    <property type="match status" value="1"/>
</dbReference>
<dbReference type="SUPFAM" id="SSF46689">
    <property type="entry name" value="Homeodomain-like"/>
    <property type="match status" value="1"/>
</dbReference>
<evidence type="ECO:0000313" key="10">
    <source>
        <dbReference type="Proteomes" id="UP001474421"/>
    </source>
</evidence>
<reference evidence="9 10" key="1">
    <citation type="journal article" date="2024" name="Proc. Natl. Acad. Sci. U.S.A.">
        <title>The genetic regulatory architecture and epigenomic basis for age-related changes in rattlesnake venom.</title>
        <authorList>
            <person name="Hogan M.P."/>
            <person name="Holding M.L."/>
            <person name="Nystrom G.S."/>
            <person name="Colston T.J."/>
            <person name="Bartlett D.A."/>
            <person name="Mason A.J."/>
            <person name="Ellsworth S.A."/>
            <person name="Rautsaw R.M."/>
            <person name="Lawrence K.C."/>
            <person name="Strickland J.L."/>
            <person name="He B."/>
            <person name="Fraser P."/>
            <person name="Margres M.J."/>
            <person name="Gilbert D.M."/>
            <person name="Gibbs H.L."/>
            <person name="Parkinson C.L."/>
            <person name="Rokyta D.R."/>
        </authorList>
    </citation>
    <scope>NUCLEOTIDE SEQUENCE [LARGE SCALE GENOMIC DNA]</scope>
    <source>
        <strain evidence="9">DRR0105</strain>
    </source>
</reference>
<dbReference type="PANTHER" id="PTHR11211">
    <property type="entry name" value="IROQUOIS-CLASS HOMEODOMAIN PROTEIN IRX"/>
    <property type="match status" value="1"/>
</dbReference>
<evidence type="ECO:0000256" key="5">
    <source>
        <dbReference type="ARBA" id="ARBA00023242"/>
    </source>
</evidence>
<gene>
    <name evidence="9" type="ORF">NXF25_009913</name>
</gene>
<evidence type="ECO:0000256" key="2">
    <source>
        <dbReference type="ARBA" id="ARBA00008446"/>
    </source>
</evidence>
<sequence length="301" mass="32193">MPPLGSPLLCAAPPEDPRWGKAAVWRESTGALRAWLGQHLQNPYPSKGEKILLAVLSQRSLSQVSTWFANARRRLKKENRLRSGPRLLTASGEEEEEEEKGQAGGQQADSGGSPQAPWGGSRAGGPGRDPDPLASLDRAEPERSPPGPRLWSVAEPAPHLVPGRPPQWVWGLRPLRTLASDLWEHPSCAPREGRGEGQPLGSEPWGLPEESSGAERGVALPSPGWCALEVDYNPQDSQLACQLVVQTCGSAHLECARLGRARGSRGECVAGALPHTGTEGSPRMGPVGRQGGPLRPWVALR</sequence>
<dbReference type="GO" id="GO:0000978">
    <property type="term" value="F:RNA polymerase II cis-regulatory region sequence-specific DNA binding"/>
    <property type="evidence" value="ECO:0007669"/>
    <property type="project" value="TreeGrafter"/>
</dbReference>
<dbReference type="Proteomes" id="UP001474421">
    <property type="component" value="Unassembled WGS sequence"/>
</dbReference>
<keyword evidence="3 6" id="KW-0238">DNA-binding</keyword>
<feature type="compositionally biased region" description="Low complexity" evidence="7">
    <location>
        <begin position="105"/>
        <end position="116"/>
    </location>
</feature>
<organism evidence="9 10">
    <name type="scientific">Crotalus adamanteus</name>
    <name type="common">Eastern diamondback rattlesnake</name>
    <dbReference type="NCBI Taxonomy" id="8729"/>
    <lineage>
        <taxon>Eukaryota</taxon>
        <taxon>Metazoa</taxon>
        <taxon>Chordata</taxon>
        <taxon>Craniata</taxon>
        <taxon>Vertebrata</taxon>
        <taxon>Euteleostomi</taxon>
        <taxon>Lepidosauria</taxon>
        <taxon>Squamata</taxon>
        <taxon>Bifurcata</taxon>
        <taxon>Unidentata</taxon>
        <taxon>Episquamata</taxon>
        <taxon>Toxicofera</taxon>
        <taxon>Serpentes</taxon>
        <taxon>Colubroidea</taxon>
        <taxon>Viperidae</taxon>
        <taxon>Crotalinae</taxon>
        <taxon>Crotalus</taxon>
    </lineage>
</organism>
<feature type="domain" description="Homeobox" evidence="8">
    <location>
        <begin position="15"/>
        <end position="78"/>
    </location>
</feature>
<evidence type="ECO:0000256" key="6">
    <source>
        <dbReference type="PROSITE-ProRule" id="PRU00108"/>
    </source>
</evidence>
<comment type="caution">
    <text evidence="9">The sequence shown here is derived from an EMBL/GenBank/DDBJ whole genome shotgun (WGS) entry which is preliminary data.</text>
</comment>
<dbReference type="SMART" id="SM00389">
    <property type="entry name" value="HOX"/>
    <property type="match status" value="1"/>
</dbReference>
<keyword evidence="5 6" id="KW-0539">Nucleus</keyword>
<comment type="subcellular location">
    <subcellularLocation>
        <location evidence="1 6">Nucleus</location>
    </subcellularLocation>
</comment>
<accession>A0AAW1BTA4</accession>
<feature type="DNA-binding region" description="Homeobox" evidence="6">
    <location>
        <begin position="17"/>
        <end position="79"/>
    </location>
</feature>
<dbReference type="PANTHER" id="PTHR11211:SF41">
    <property type="entry name" value="IROQUOIS HOMEOBOX 7"/>
    <property type="match status" value="1"/>
</dbReference>
<comment type="similarity">
    <text evidence="2">Belongs to the TALE/IRO homeobox family.</text>
</comment>
<dbReference type="GO" id="GO:0030182">
    <property type="term" value="P:neuron differentiation"/>
    <property type="evidence" value="ECO:0007669"/>
    <property type="project" value="TreeGrafter"/>
</dbReference>
<evidence type="ECO:0000313" key="9">
    <source>
        <dbReference type="EMBL" id="KAK9405086.1"/>
    </source>
</evidence>
<dbReference type="PROSITE" id="PS50071">
    <property type="entry name" value="HOMEOBOX_2"/>
    <property type="match status" value="1"/>
</dbReference>
<dbReference type="EMBL" id="JAOTOJ010000003">
    <property type="protein sequence ID" value="KAK9405086.1"/>
    <property type="molecule type" value="Genomic_DNA"/>
</dbReference>
<dbReference type="GO" id="GO:0048468">
    <property type="term" value="P:cell development"/>
    <property type="evidence" value="ECO:0007669"/>
    <property type="project" value="TreeGrafter"/>
</dbReference>
<evidence type="ECO:0000256" key="1">
    <source>
        <dbReference type="ARBA" id="ARBA00004123"/>
    </source>
</evidence>
<evidence type="ECO:0000259" key="8">
    <source>
        <dbReference type="PROSITE" id="PS50071"/>
    </source>
</evidence>
<evidence type="ECO:0000256" key="4">
    <source>
        <dbReference type="ARBA" id="ARBA00023155"/>
    </source>
</evidence>